<dbReference type="GO" id="GO:0002934">
    <property type="term" value="P:desmosome organization"/>
    <property type="evidence" value="ECO:0007669"/>
    <property type="project" value="UniProtKB-ARBA"/>
</dbReference>
<dbReference type="Bgee" id="ENSELUG00000001958">
    <property type="expression patterns" value="Expressed in nose and 15 other cell types or tissues"/>
</dbReference>
<dbReference type="FunFam" id="1.20.58.60:FF:000010">
    <property type="entry name" value="plectin isoform X2"/>
    <property type="match status" value="1"/>
</dbReference>
<dbReference type="InterPro" id="IPR041615">
    <property type="entry name" value="Desmoplakin_SH3"/>
</dbReference>
<dbReference type="GO" id="GO:0005737">
    <property type="term" value="C:cytoplasm"/>
    <property type="evidence" value="ECO:0007669"/>
    <property type="project" value="TreeGrafter"/>
</dbReference>
<dbReference type="Gene3D" id="2.30.30.40">
    <property type="entry name" value="SH3 Domains"/>
    <property type="match status" value="1"/>
</dbReference>
<evidence type="ECO:0000259" key="14">
    <source>
        <dbReference type="Pfam" id="PF18373"/>
    </source>
</evidence>
<feature type="coiled-coil region" evidence="11">
    <location>
        <begin position="1006"/>
        <end position="1177"/>
    </location>
</feature>
<dbReference type="Gene3D" id="1.20.58.60">
    <property type="match status" value="3"/>
</dbReference>
<evidence type="ECO:0000256" key="1">
    <source>
        <dbReference type="ARBA" id="ARBA00004236"/>
    </source>
</evidence>
<dbReference type="FunFam" id="3.90.1290.10:FF:000002">
    <property type="entry name" value="Plectin a"/>
    <property type="match status" value="1"/>
</dbReference>
<dbReference type="Pfam" id="PF17902">
    <property type="entry name" value="SH3_10"/>
    <property type="match status" value="1"/>
</dbReference>
<evidence type="ECO:0000313" key="16">
    <source>
        <dbReference type="Proteomes" id="UP000265140"/>
    </source>
</evidence>
<feature type="compositionally biased region" description="Low complexity" evidence="12">
    <location>
        <begin position="2643"/>
        <end position="2658"/>
    </location>
</feature>
<feature type="region of interest" description="Disordered" evidence="12">
    <location>
        <begin position="1"/>
        <end position="26"/>
    </location>
</feature>
<dbReference type="Pfam" id="PF00681">
    <property type="entry name" value="Plectin"/>
    <property type="match status" value="9"/>
</dbReference>
<dbReference type="InterPro" id="IPR018159">
    <property type="entry name" value="Spectrin/alpha-actinin"/>
</dbReference>
<keyword evidence="7" id="KW-0965">Cell junction</keyword>
<evidence type="ECO:0000256" key="11">
    <source>
        <dbReference type="SAM" id="Coils"/>
    </source>
</evidence>
<protein>
    <recommendedName>
        <fullName evidence="17">Desmoplakin b</fullName>
    </recommendedName>
</protein>
<dbReference type="Ensembl" id="ENSELUT00000055048.2">
    <property type="protein sequence ID" value="ENSELUP00000053877.2"/>
    <property type="gene ID" value="ENSELUG00000001958.3"/>
</dbReference>
<dbReference type="GeneTree" id="ENSGT00940000154843"/>
<dbReference type="SMART" id="SM00150">
    <property type="entry name" value="SPEC"/>
    <property type="match status" value="3"/>
</dbReference>
<evidence type="ECO:0000256" key="2">
    <source>
        <dbReference type="ARBA" id="ARBA00004568"/>
    </source>
</evidence>
<evidence type="ECO:0000256" key="6">
    <source>
        <dbReference type="ARBA" id="ARBA00022737"/>
    </source>
</evidence>
<dbReference type="Proteomes" id="UP000265140">
    <property type="component" value="Chromosome 8"/>
</dbReference>
<dbReference type="GO" id="GO:0030057">
    <property type="term" value="C:desmosome"/>
    <property type="evidence" value="ECO:0007669"/>
    <property type="project" value="UniProtKB-SubCell"/>
</dbReference>
<dbReference type="CDD" id="cd00176">
    <property type="entry name" value="SPEC"/>
    <property type="match status" value="1"/>
</dbReference>
<keyword evidence="5" id="KW-0597">Phosphoprotein</keyword>
<dbReference type="PANTHER" id="PTHR23169:SF26">
    <property type="entry name" value="DESMOPLAKIN"/>
    <property type="match status" value="1"/>
</dbReference>
<dbReference type="GO" id="GO:0098609">
    <property type="term" value="P:cell-cell adhesion"/>
    <property type="evidence" value="ECO:0007669"/>
    <property type="project" value="TreeGrafter"/>
</dbReference>
<dbReference type="GO" id="GO:0031101">
    <property type="term" value="P:fin regeneration"/>
    <property type="evidence" value="ECO:0007669"/>
    <property type="project" value="UniProtKB-ARBA"/>
</dbReference>
<feature type="compositionally biased region" description="Polar residues" evidence="12">
    <location>
        <begin position="1"/>
        <end position="10"/>
    </location>
</feature>
<keyword evidence="16" id="KW-1185">Reference proteome</keyword>
<evidence type="ECO:0000256" key="5">
    <source>
        <dbReference type="ARBA" id="ARBA00022553"/>
    </source>
</evidence>
<comment type="subcellular location">
    <subcellularLocation>
        <location evidence="2">Cell junction</location>
        <location evidence="2">Desmosome</location>
    </subcellularLocation>
    <subcellularLocation>
        <location evidence="1">Cell membrane</location>
    </subcellularLocation>
</comment>
<dbReference type="Gene3D" id="1.20.58.1060">
    <property type="match status" value="1"/>
</dbReference>
<dbReference type="GO" id="GO:0045104">
    <property type="term" value="P:intermediate filament cytoskeleton organization"/>
    <property type="evidence" value="ECO:0007669"/>
    <property type="project" value="InterPro"/>
</dbReference>
<organism evidence="15 16">
    <name type="scientific">Esox lucius</name>
    <name type="common">Northern pike</name>
    <dbReference type="NCBI Taxonomy" id="8010"/>
    <lineage>
        <taxon>Eukaryota</taxon>
        <taxon>Metazoa</taxon>
        <taxon>Chordata</taxon>
        <taxon>Craniata</taxon>
        <taxon>Vertebrata</taxon>
        <taxon>Euteleostomi</taxon>
        <taxon>Actinopterygii</taxon>
        <taxon>Neopterygii</taxon>
        <taxon>Teleostei</taxon>
        <taxon>Protacanthopterygii</taxon>
        <taxon>Esociformes</taxon>
        <taxon>Esocidae</taxon>
        <taxon>Esox</taxon>
    </lineage>
</organism>
<dbReference type="Gene3D" id="3.90.1290.10">
    <property type="entry name" value="Plakin repeat"/>
    <property type="match status" value="3"/>
</dbReference>
<dbReference type="GO" id="GO:0060047">
    <property type="term" value="P:heart contraction"/>
    <property type="evidence" value="ECO:0007669"/>
    <property type="project" value="UniProtKB-ARBA"/>
</dbReference>
<feature type="coiled-coil region" evidence="11">
    <location>
        <begin position="1540"/>
        <end position="1567"/>
    </location>
</feature>
<feature type="compositionally biased region" description="Low complexity" evidence="12">
    <location>
        <begin position="2673"/>
        <end position="2691"/>
    </location>
</feature>
<evidence type="ECO:0000256" key="3">
    <source>
        <dbReference type="ARBA" id="ARBA00009109"/>
    </source>
</evidence>
<evidence type="ECO:0000256" key="9">
    <source>
        <dbReference type="ARBA" id="ARBA00023136"/>
    </source>
</evidence>
<keyword evidence="9" id="KW-0472">Membrane</keyword>
<name>A0A6Q2XL02_ESOLU</name>
<keyword evidence="6" id="KW-0677">Repeat</keyword>
<evidence type="ECO:0000256" key="7">
    <source>
        <dbReference type="ARBA" id="ARBA00022949"/>
    </source>
</evidence>
<dbReference type="SUPFAM" id="SSF75399">
    <property type="entry name" value="Plakin repeat"/>
    <property type="match status" value="4"/>
</dbReference>
<keyword evidence="8 11" id="KW-0175">Coiled coil</keyword>
<dbReference type="GO" id="GO:0005886">
    <property type="term" value="C:plasma membrane"/>
    <property type="evidence" value="ECO:0007669"/>
    <property type="project" value="UniProtKB-SubCell"/>
</dbReference>
<dbReference type="PANTHER" id="PTHR23169">
    <property type="entry name" value="ENVOPLAKIN"/>
    <property type="match status" value="1"/>
</dbReference>
<reference evidence="15" key="2">
    <citation type="submission" date="2020-02" db="EMBL/GenBank/DDBJ databases">
        <title>Esox lucius (northern pike) genome, fEsoLuc1, primary haplotype.</title>
        <authorList>
            <person name="Myers G."/>
            <person name="Karagic N."/>
            <person name="Meyer A."/>
            <person name="Pippel M."/>
            <person name="Reichard M."/>
            <person name="Winkler S."/>
            <person name="Tracey A."/>
            <person name="Sims Y."/>
            <person name="Howe K."/>
            <person name="Rhie A."/>
            <person name="Formenti G."/>
            <person name="Durbin R."/>
            <person name="Fedrigo O."/>
            <person name="Jarvis E.D."/>
        </authorList>
    </citation>
    <scope>NUCLEOTIDE SEQUENCE [LARGE SCALE GENOMIC DNA]</scope>
</reference>
<evidence type="ECO:0000256" key="10">
    <source>
        <dbReference type="ARBA" id="ARBA00056058"/>
    </source>
</evidence>
<dbReference type="InterPro" id="IPR035915">
    <property type="entry name" value="Plakin_repeat_sf"/>
</dbReference>
<dbReference type="GO" id="GO:0061436">
    <property type="term" value="P:establishment of skin barrier"/>
    <property type="evidence" value="ECO:0007669"/>
    <property type="project" value="UniProtKB-ARBA"/>
</dbReference>
<dbReference type="SMART" id="SM00250">
    <property type="entry name" value="PLEC"/>
    <property type="match status" value="16"/>
</dbReference>
<dbReference type="SUPFAM" id="SSF46966">
    <property type="entry name" value="Spectrin repeat"/>
    <property type="match status" value="3"/>
</dbReference>
<feature type="coiled-coil region" evidence="11">
    <location>
        <begin position="401"/>
        <end position="428"/>
    </location>
</feature>
<feature type="coiled-coil region" evidence="11">
    <location>
        <begin position="1652"/>
        <end position="1767"/>
    </location>
</feature>
<feature type="region of interest" description="Disordered" evidence="12">
    <location>
        <begin position="1236"/>
        <end position="1259"/>
    </location>
</feature>
<feature type="coiled-coil region" evidence="11">
    <location>
        <begin position="749"/>
        <end position="776"/>
    </location>
</feature>
<dbReference type="FunFam" id="3.90.1290.10:FF:000001">
    <property type="entry name" value="Plectin a"/>
    <property type="match status" value="2"/>
</dbReference>
<dbReference type="InterPro" id="IPR043197">
    <property type="entry name" value="Plakin"/>
</dbReference>
<feature type="compositionally biased region" description="Polar residues" evidence="12">
    <location>
        <begin position="2626"/>
        <end position="2642"/>
    </location>
</feature>
<feature type="domain" description="Desmoplakin spectrin-like" evidence="14">
    <location>
        <begin position="538"/>
        <end position="615"/>
    </location>
</feature>
<comment type="function">
    <text evidence="10">Involved in the organization of desmosome cell-cell junctions. Of particular importance in cell adhesion in the skin and during cardiac development. May also play a role in the regulation of Wnt, TGF-beta and Hippo signaling pathways.</text>
</comment>
<evidence type="ECO:0000256" key="12">
    <source>
        <dbReference type="SAM" id="MobiDB-lite"/>
    </source>
</evidence>
<evidence type="ECO:0008006" key="17">
    <source>
        <dbReference type="Google" id="ProtNLM"/>
    </source>
</evidence>
<feature type="coiled-coil region" evidence="11">
    <location>
        <begin position="1320"/>
        <end position="1504"/>
    </location>
</feature>
<comment type="similarity">
    <text evidence="3">Belongs to the plakin or cytolinker family.</text>
</comment>
<evidence type="ECO:0000259" key="13">
    <source>
        <dbReference type="Pfam" id="PF17902"/>
    </source>
</evidence>
<evidence type="ECO:0000313" key="15">
    <source>
        <dbReference type="Ensembl" id="ENSELUP00000053877.2"/>
    </source>
</evidence>
<evidence type="ECO:0000256" key="8">
    <source>
        <dbReference type="ARBA" id="ARBA00023054"/>
    </source>
</evidence>
<dbReference type="Gene3D" id="3.30.160.780">
    <property type="match status" value="1"/>
</dbReference>
<feature type="region of interest" description="Disordered" evidence="12">
    <location>
        <begin position="2626"/>
        <end position="2691"/>
    </location>
</feature>
<dbReference type="FunFam" id="3.30.160.780:FF:000001">
    <property type="entry name" value="Plectin a"/>
    <property type="match status" value="1"/>
</dbReference>
<feature type="coiled-coil region" evidence="11">
    <location>
        <begin position="302"/>
        <end position="329"/>
    </location>
</feature>
<dbReference type="Pfam" id="PF18373">
    <property type="entry name" value="Spectrin_2"/>
    <property type="match status" value="1"/>
</dbReference>
<dbReference type="Pfam" id="PF21019">
    <property type="entry name" value="Spectrin_3"/>
    <property type="match status" value="1"/>
</dbReference>
<dbReference type="GO" id="GO:0042060">
    <property type="term" value="P:wound healing"/>
    <property type="evidence" value="ECO:0007669"/>
    <property type="project" value="TreeGrafter"/>
</dbReference>
<keyword evidence="4" id="KW-1003">Cell membrane</keyword>
<reference evidence="15" key="4">
    <citation type="submission" date="2025-09" db="UniProtKB">
        <authorList>
            <consortium name="Ensembl"/>
        </authorList>
    </citation>
    <scope>IDENTIFICATION</scope>
</reference>
<proteinExistence type="inferred from homology"/>
<dbReference type="InterPro" id="IPR041573">
    <property type="entry name" value="Desmoplakin_Spectrin-like"/>
</dbReference>
<reference evidence="16" key="1">
    <citation type="journal article" date="2014" name="PLoS ONE">
        <title>The genome and linkage map of the northern pike (Esox lucius): conserved synteny revealed between the salmonid sister group and the Neoteleostei.</title>
        <authorList>
            <person name="Rondeau E.B."/>
            <person name="Minkley D.R."/>
            <person name="Leong J.S."/>
            <person name="Messmer A.M."/>
            <person name="Jantzen J.R."/>
            <person name="von Schalburg K.R."/>
            <person name="Lemon C."/>
            <person name="Bird N.H."/>
            <person name="Koop B.F."/>
        </authorList>
    </citation>
    <scope>NUCLEOTIDE SEQUENCE</scope>
</reference>
<reference evidence="15" key="3">
    <citation type="submission" date="2025-08" db="UniProtKB">
        <authorList>
            <consortium name="Ensembl"/>
        </authorList>
    </citation>
    <scope>IDENTIFICATION</scope>
</reference>
<dbReference type="InterPro" id="IPR001101">
    <property type="entry name" value="Plectin_repeat"/>
</dbReference>
<dbReference type="GO" id="GO:0005198">
    <property type="term" value="F:structural molecule activity"/>
    <property type="evidence" value="ECO:0007669"/>
    <property type="project" value="TreeGrafter"/>
</dbReference>
<feature type="domain" description="Desmoplakin SH3" evidence="13">
    <location>
        <begin position="438"/>
        <end position="503"/>
    </location>
</feature>
<dbReference type="GO" id="GO:0005882">
    <property type="term" value="C:intermediate filament"/>
    <property type="evidence" value="ECO:0007669"/>
    <property type="project" value="TreeGrafter"/>
</dbReference>
<accession>A0A6Q2XL02</accession>
<sequence>MSLYDSQRGLSVNRRAGSRPDLSGGNVQYVRTELHGGNGYGQEYIEGGGYDYGTLKMSMGAGAGGQGQSLRQQAFILQGQCQDYLRKAEHCLQTGGDSERFMPMAKETIEQMKACAVELRQMGQPNDGVIRSVDMCMDQFKRVHMAINGTMQRRSRGTRGSRGSGAWEEAGRSFSDAIGWIRQQKRLIETSPWGDNSAAIEQQLISHSKFHNSIQRSPEVELARDELIKKGDKANQHALDQEWDSLQKMSHGRSSQLRDLQQIIEEISREIMWVNEREEEELVFDWGDKNIDLYVPKKQESYSKLMSALEEKEKDLNKLKLKVESLLNNNHPASDKIEAYMDTLQTQWSWLLQITKCIHVHLKENSAYSQFFKEANETYGKLQKQRDYISKTFTSDRNTPLDNLLERLKALEMEKERIMENKRQVQHLVSMSKNIVRLKPRNPEEKPSSSVIVQALCDFRQDQKVILKGNEAILKDNSQRSKWQVAGPGGLDMLVPSVCLLVPPPNTLGVNLANKIEQFYEAILSIWNQLYINIKSLISWQYCVQDITRINSLTISMLSRMRPEEYRSILKSLETHYSEFLQSSQGSEMFKDEDKRSMESQYSGAQSHYDQLVVQLPSYGNYITTLVKKKVVKKKVQEVTSQSLTELNTLRLRLEAAEAGLTQHIHICLGEDRVNDCGLRITQLEVHTFRDVESIREEYLRLRGIVLKELEGMTDSDKATFLRSQLSLIDERLGGLEGCSEVLHTLWALRALLESVSRAEDTVKVYEARLTEKETTSLDPAEVEDYMSTLKSMRAELEGKRNILVSMETDLGKAVDWNSRVSGSFHRCDVDLSRYSDQVNQLTDRWRRTQSQIDSRLKDLDGYRGKLQQYHATSSVLSDWIGATRQKQDALQTTKIDSLTALDEHINKQKALNSEIKGKRETVEDVLRDNDTCVNSIKDYELELTSYSAGLETLLNIPLKRTILQSPSTQLTEEATSLQTRYIELLTLSGDYYKYLGELHQNMEELKMRNTKIELLEEELRLLKGDMKDRIAKNSSLEEALARYQLELSQSQEQLSSVEEVKRSTALQCSATQDSLASTHDELKELQEQVARLTSLLEEEKRKRRLVEERYTEQQEENEQVLRRRQKELEEANWAKMEVEKNVSDREREAERLRRQLDEEMRRSREMEQELSKVRSQCSVEISNLKLNYESQMAICKTDIQHLSAQREEVDQGLRQQCDNLEAERRDQEDQLRRLKVSLSQSEDQRRKAEEEVHAQRSVVTEETRRRRELEAQVEMLERQRGENNSQYRKDVSELNKALEERSSQLVLFTHSLEEEQRMRRALDEERTKLMMHLEEIQANQASSSQMLTRMREAEEELDRIRTEIRKESTEKNKAEQSVARLQGRVRELQATVDRLDGEAEVLRRTNQEEVNKRTQAETENQKITHTMQEYTNTISTLRRSLEEAQTKARRIDEEHRKLQVELESRLKEFKDSTERQASLSSELKSLQQQLLQEQAKVREANLRNEGLYKTIEEKSLMLNECSAELSRLQTLTQTLTKETLKLAEELRGVKNERDELLRNRQRADDDLVSQITALELQLKSNSRNSIETQRLVAELSTEREKLRMEIELIQRQAMESSSLIQSTQTQYSEMVMERDALLLKLQQTDQDRSRSQNLEEELNRIKLSLESELRLKLRLQEENDKVKKDLQYWKVQYESKENATVQVNSEKDKLERERSSLKIEIERLMKELKEVEDMYNSRLHTTQNQLSELNSFRETLEAELRKHKARPSTFTIQTQTDEIEKKDLDPDTLVFNSIRKTVTAKQLLDCGVIGKLTYSQLLKGQKTVSDVSVDIKLNLKGTGAIAGVATGPQGKMSLTEAKKDNILSKDSAILLLEAQAATGHIVDPRANEKMTVEEACKRGVVDKEDRERLLAAEAACLGYRDPKTTKTLSVGQAMRKGLIDRDTALRMLQAQESVGGIIDPVLSVFLTKDAAKDRDLIDEDLYRALNQQPECYLDPDTQMEASYVSLKRRCKVEPTTGLLLLPAPDKPVTVKGLRGEVSVMDLVDANLLEKSDMEQLKNGKLSSQDIEDRLRSYLRGSTCIAGVYDEANDKTLSIYQAMKEGLLRPGTTLELLEAQAASGFMIDPVNNLCLTVADAYKRGLAGPEFKDKLLSAERAVTGYKDPGTDKVISLFQAIEKGLIEKGHGIRLLEAQIASGGIIDPWHSHRIEVDTAYKKGYFGKEMNQILMDEGDDTKGFFDPNNQDHLTYLQLKKRCIIDKKTGLVLLPIKDKNKQLSQPDTQKNTLRKRRVVIVDPDTKKEMSVTEAYSKGLIDHETFLELSQQECEWEEITITSNDGSTRLVIIDKKAGIQYDIRELLEKKVIDQSVYDQYRSQTITLSQFADMITSKTKTVQSPVSSSVSPSTPDNTFSPSYQKHITSVSVSLTGPAESVIFEEELSPVGAIFDMEALEKISISEAHKRGLVDSISAQRLLEAQACTGGIVNPSDGRRLSIQEASRQGIIENDMATRLKPAQKAYIGFEDIKSKRKMSAAEAMKEKWLPYEAGHRFLEFQFVTGGLYDPELERRRTIEEALKEGWLDGRGAQKLQDMRHHSKTLTCPKTKLKISYKEALDNCLVEENTGVKMLQAASTSSRGISSPYNFSAPGSSSGSRTGSRTGSRRGSVDLGSSSSPGRFSIVSSSTYSRTSFSSSSTS</sequence>
<feature type="compositionally biased region" description="Basic and acidic residues" evidence="12">
    <location>
        <begin position="1243"/>
        <end position="1259"/>
    </location>
</feature>
<dbReference type="GO" id="GO:0014704">
    <property type="term" value="C:intercalated disc"/>
    <property type="evidence" value="ECO:0007669"/>
    <property type="project" value="TreeGrafter"/>
</dbReference>
<evidence type="ECO:0000256" key="4">
    <source>
        <dbReference type="ARBA" id="ARBA00022475"/>
    </source>
</evidence>